<dbReference type="CDD" id="cd07344">
    <property type="entry name" value="M48_yhfN_like"/>
    <property type="match status" value="1"/>
</dbReference>
<dbReference type="Proteomes" id="UP000515733">
    <property type="component" value="Chromosome"/>
</dbReference>
<dbReference type="Gene3D" id="3.30.2010.10">
    <property type="entry name" value="Metalloproteases ('zincins'), catalytic domain"/>
    <property type="match status" value="1"/>
</dbReference>
<protein>
    <recommendedName>
        <fullName evidence="1">YgjP-like metallopeptidase domain-containing protein</fullName>
    </recommendedName>
</protein>
<gene>
    <name evidence="2" type="ORF">DENOEST_0470</name>
</gene>
<evidence type="ECO:0000259" key="1">
    <source>
        <dbReference type="Pfam" id="PF01863"/>
    </source>
</evidence>
<dbReference type="PANTHER" id="PTHR30399">
    <property type="entry name" value="UNCHARACTERIZED PROTEIN YGJP"/>
    <property type="match status" value="1"/>
</dbReference>
<dbReference type="Pfam" id="PF01863">
    <property type="entry name" value="YgjP-like"/>
    <property type="match status" value="1"/>
</dbReference>
<dbReference type="InterPro" id="IPR053136">
    <property type="entry name" value="UTP_pyrophosphatase-like"/>
</dbReference>
<name>A0A6S6XSD5_9PROT</name>
<sequence>MKPRPSPNYLAGYPTHLIDQVQQLIATDKLGPGLLRKYPRCHEVRTDRALYDYVQELKGRHLRNAEALSKVAFDGKLHVLHKALGLHTTVARVQGVRLKAKREIRIANVFREMPEEFLRMIVVHELAHLKEREHGKAFYQLCQHMEPDYHQLEFDLRAYLSLLEATGKPLWPARQDGKLRAFSALPIPVPHAGSHSDPDL</sequence>
<dbReference type="AlphaFoldDB" id="A0A6S6XSD5"/>
<keyword evidence="3" id="KW-1185">Reference proteome</keyword>
<proteinExistence type="predicted"/>
<dbReference type="EMBL" id="LR778301">
    <property type="protein sequence ID" value="CAB1367635.1"/>
    <property type="molecule type" value="Genomic_DNA"/>
</dbReference>
<dbReference type="KEGG" id="doe:DENOEST_0470"/>
<dbReference type="InterPro" id="IPR002725">
    <property type="entry name" value="YgjP-like_metallopeptidase"/>
</dbReference>
<evidence type="ECO:0000313" key="3">
    <source>
        <dbReference type="Proteomes" id="UP000515733"/>
    </source>
</evidence>
<organism evidence="2 3">
    <name type="scientific">Denitratisoma oestradiolicum</name>
    <dbReference type="NCBI Taxonomy" id="311182"/>
    <lineage>
        <taxon>Bacteria</taxon>
        <taxon>Pseudomonadati</taxon>
        <taxon>Pseudomonadota</taxon>
        <taxon>Betaproteobacteria</taxon>
        <taxon>Nitrosomonadales</taxon>
        <taxon>Sterolibacteriaceae</taxon>
        <taxon>Denitratisoma</taxon>
    </lineage>
</organism>
<dbReference type="OrthoDB" id="9000630at2"/>
<dbReference type="RefSeq" id="WP_145770561.1">
    <property type="nucleotide sequence ID" value="NZ_LR778301.1"/>
</dbReference>
<evidence type="ECO:0000313" key="2">
    <source>
        <dbReference type="EMBL" id="CAB1367635.1"/>
    </source>
</evidence>
<accession>A0A6S6XSD5</accession>
<feature type="domain" description="YgjP-like metallopeptidase" evidence="1">
    <location>
        <begin position="99"/>
        <end position="157"/>
    </location>
</feature>
<reference evidence="2 3" key="1">
    <citation type="submission" date="2020-03" db="EMBL/GenBank/DDBJ databases">
        <authorList>
            <consortium name="Genoscope - CEA"/>
            <person name="William W."/>
        </authorList>
    </citation>
    <scope>NUCLEOTIDE SEQUENCE [LARGE SCALE GENOMIC DNA]</scope>
    <source>
        <strain evidence="3">DSM 16959</strain>
    </source>
</reference>
<dbReference type="PANTHER" id="PTHR30399:SF1">
    <property type="entry name" value="UTP PYROPHOSPHATASE"/>
    <property type="match status" value="1"/>
</dbReference>